<evidence type="ECO:0000256" key="2">
    <source>
        <dbReference type="ARBA" id="ARBA00009759"/>
    </source>
</evidence>
<dbReference type="VEuPathDB" id="FungiDB:jhhlp_000699"/>
<evidence type="ECO:0000256" key="3">
    <source>
        <dbReference type="ARBA" id="ARBA00022723"/>
    </source>
</evidence>
<name>A0A2N3NJG9_9PEZI</name>
<organism evidence="7 8">
    <name type="scientific">Lomentospora prolificans</name>
    <dbReference type="NCBI Taxonomy" id="41688"/>
    <lineage>
        <taxon>Eukaryota</taxon>
        <taxon>Fungi</taxon>
        <taxon>Dikarya</taxon>
        <taxon>Ascomycota</taxon>
        <taxon>Pezizomycotina</taxon>
        <taxon>Sordariomycetes</taxon>
        <taxon>Hypocreomycetidae</taxon>
        <taxon>Microascales</taxon>
        <taxon>Microascaceae</taxon>
        <taxon>Lomentospora</taxon>
    </lineage>
</organism>
<dbReference type="STRING" id="41688.A0A2N3NJG9"/>
<keyword evidence="5 6" id="KW-0460">Magnesium</keyword>
<dbReference type="PANTHER" id="PTHR43200:SF2">
    <property type="entry name" value="3'(2'),5'-BISPHOSPHATE NUCLEOTIDASE"/>
    <property type="match status" value="1"/>
</dbReference>
<dbReference type="Gene3D" id="3.30.540.10">
    <property type="entry name" value="Fructose-1,6-Bisphosphatase, subunit A, domain 1"/>
    <property type="match status" value="1"/>
</dbReference>
<dbReference type="InterPro" id="IPR051090">
    <property type="entry name" value="Inositol_monoP_superfamily"/>
</dbReference>
<accession>A0A2N3NJG9</accession>
<dbReference type="PROSITE" id="PS00629">
    <property type="entry name" value="IMP_1"/>
    <property type="match status" value="1"/>
</dbReference>
<comment type="caution">
    <text evidence="7">The sequence shown here is derived from an EMBL/GenBank/DDBJ whole genome shotgun (WGS) entry which is preliminary data.</text>
</comment>
<dbReference type="GO" id="GO:0046872">
    <property type="term" value="F:metal ion binding"/>
    <property type="evidence" value="ECO:0007669"/>
    <property type="project" value="UniProtKB-KW"/>
</dbReference>
<dbReference type="InParanoid" id="A0A2N3NJG9"/>
<keyword evidence="3 6" id="KW-0479">Metal-binding</keyword>
<dbReference type="CDD" id="cd01517">
    <property type="entry name" value="PAP_phosphatase"/>
    <property type="match status" value="1"/>
</dbReference>
<protein>
    <recommendedName>
        <fullName evidence="9">3'(2'),5'-bisphosphate nucleotidase</fullName>
    </recommendedName>
</protein>
<evidence type="ECO:0000256" key="6">
    <source>
        <dbReference type="PIRSR" id="PIRSR600760-2"/>
    </source>
</evidence>
<feature type="binding site" evidence="6">
    <location>
        <position position="71"/>
    </location>
    <ligand>
        <name>Mg(2+)</name>
        <dbReference type="ChEBI" id="CHEBI:18420"/>
        <label>1</label>
        <note>catalytic</note>
    </ligand>
</feature>
<comment type="cofactor">
    <cofactor evidence="1 6">
        <name>Mg(2+)</name>
        <dbReference type="ChEBI" id="CHEBI:18420"/>
    </cofactor>
</comment>
<dbReference type="PANTHER" id="PTHR43200">
    <property type="entry name" value="PHOSPHATASE"/>
    <property type="match status" value="1"/>
</dbReference>
<dbReference type="Pfam" id="PF00459">
    <property type="entry name" value="Inositol_P"/>
    <property type="match status" value="1"/>
</dbReference>
<proteinExistence type="inferred from homology"/>
<dbReference type="InterPro" id="IPR000760">
    <property type="entry name" value="Inositol_monophosphatase-like"/>
</dbReference>
<dbReference type="Proteomes" id="UP000233524">
    <property type="component" value="Unassembled WGS sequence"/>
</dbReference>
<dbReference type="GO" id="GO:0000103">
    <property type="term" value="P:sulfate assimilation"/>
    <property type="evidence" value="ECO:0007669"/>
    <property type="project" value="TreeGrafter"/>
</dbReference>
<evidence type="ECO:0000256" key="4">
    <source>
        <dbReference type="ARBA" id="ARBA00022801"/>
    </source>
</evidence>
<dbReference type="OrthoDB" id="411145at2759"/>
<sequence>MALDTYSEERRIAELAVQRASIAAKSVLRSVQTSDLIKDDATPVTIADFAGQALMISAVRHVFPADRFIGEESADILRSDPELRDRVWDLVSSSRLEGDEGKLASPTSVDEMLDVIDLGGKEEGGPAGRFWILDPVDGTATFMRGEQFAVSLALVKDGKEVVGVLGCPNVPPNATVIDESLVDDTGYGVMLSAVRGQGTHIRAIGPGPLLPPRPLERFSEEPIMDPTVVHFVDSSLSKSYRKDLVQKLADTVGAKYPGTDIWSSHMRYAALTIGGGDVQLRIPKSRRGSRASCAWDHAGGQLIFTELGGVVRDLDGKAIDFGTGRKLSNNFGMVVARPAVFELVVKLVQDVMAEDERNN</sequence>
<evidence type="ECO:0000313" key="7">
    <source>
        <dbReference type="EMBL" id="PKS12492.1"/>
    </source>
</evidence>
<evidence type="ECO:0008006" key="9">
    <source>
        <dbReference type="Google" id="ProtNLM"/>
    </source>
</evidence>
<gene>
    <name evidence="7" type="ORF">jhhlp_000699</name>
</gene>
<feature type="binding site" evidence="6">
    <location>
        <position position="296"/>
    </location>
    <ligand>
        <name>Mg(2+)</name>
        <dbReference type="ChEBI" id="CHEBI:18420"/>
        <label>1</label>
        <note>catalytic</note>
    </ligand>
</feature>
<feature type="binding site" evidence="6">
    <location>
        <position position="134"/>
    </location>
    <ligand>
        <name>Mg(2+)</name>
        <dbReference type="ChEBI" id="CHEBI:18420"/>
        <label>1</label>
        <note>catalytic</note>
    </ligand>
</feature>
<dbReference type="InterPro" id="IPR020583">
    <property type="entry name" value="Inositol_monoP_metal-BS"/>
</dbReference>
<dbReference type="Gene3D" id="3.40.190.80">
    <property type="match status" value="1"/>
</dbReference>
<evidence type="ECO:0000256" key="5">
    <source>
        <dbReference type="ARBA" id="ARBA00022842"/>
    </source>
</evidence>
<evidence type="ECO:0000256" key="1">
    <source>
        <dbReference type="ARBA" id="ARBA00001946"/>
    </source>
</evidence>
<feature type="binding site" evidence="6">
    <location>
        <position position="137"/>
    </location>
    <ligand>
        <name>Mg(2+)</name>
        <dbReference type="ChEBI" id="CHEBI:18420"/>
        <label>1</label>
        <note>catalytic</note>
    </ligand>
</feature>
<dbReference type="GO" id="GO:0008441">
    <property type="term" value="F:3'(2'),5'-bisphosphate nucleotidase activity"/>
    <property type="evidence" value="ECO:0007669"/>
    <property type="project" value="TreeGrafter"/>
</dbReference>
<keyword evidence="4" id="KW-0378">Hydrolase</keyword>
<reference evidence="7 8" key="1">
    <citation type="journal article" date="2017" name="G3 (Bethesda)">
        <title>First Draft Genome Sequence of the Pathogenic Fungus Lomentospora prolificans (Formerly Scedosporium prolificans).</title>
        <authorList>
            <person name="Luo R."/>
            <person name="Zimin A."/>
            <person name="Workman R."/>
            <person name="Fan Y."/>
            <person name="Pertea G."/>
            <person name="Grossman N."/>
            <person name="Wear M.P."/>
            <person name="Jia B."/>
            <person name="Miller H."/>
            <person name="Casadevall A."/>
            <person name="Timp W."/>
            <person name="Zhang S.X."/>
            <person name="Salzberg S.L."/>
        </authorList>
    </citation>
    <scope>NUCLEOTIDE SEQUENCE [LARGE SCALE GENOMIC DNA]</scope>
    <source>
        <strain evidence="7 8">JHH-5317</strain>
    </source>
</reference>
<dbReference type="EMBL" id="NLAX01000003">
    <property type="protein sequence ID" value="PKS12492.1"/>
    <property type="molecule type" value="Genomic_DNA"/>
</dbReference>
<dbReference type="SUPFAM" id="SSF56655">
    <property type="entry name" value="Carbohydrate phosphatase"/>
    <property type="match status" value="1"/>
</dbReference>
<comment type="similarity">
    <text evidence="2">Belongs to the inositol monophosphatase superfamily.</text>
</comment>
<evidence type="ECO:0000313" key="8">
    <source>
        <dbReference type="Proteomes" id="UP000233524"/>
    </source>
</evidence>
<dbReference type="AlphaFoldDB" id="A0A2N3NJG9"/>
<keyword evidence="8" id="KW-1185">Reference proteome</keyword>